<dbReference type="EMBL" id="RBKU01000001">
    <property type="protein sequence ID" value="RKR84228.1"/>
    <property type="molecule type" value="Genomic_DNA"/>
</dbReference>
<dbReference type="AlphaFoldDB" id="A0A495J743"/>
<keyword evidence="2" id="KW-1185">Reference proteome</keyword>
<reference evidence="1 2" key="1">
    <citation type="submission" date="2018-10" db="EMBL/GenBank/DDBJ databases">
        <title>Genomic Encyclopedia of Archaeal and Bacterial Type Strains, Phase II (KMG-II): from individual species to whole genera.</title>
        <authorList>
            <person name="Goeker M."/>
        </authorList>
    </citation>
    <scope>NUCLEOTIDE SEQUENCE [LARGE SCALE GENOMIC DNA]</scope>
    <source>
        <strain evidence="1 2">DSM 18602</strain>
    </source>
</reference>
<evidence type="ECO:0000313" key="1">
    <source>
        <dbReference type="EMBL" id="RKR84228.1"/>
    </source>
</evidence>
<comment type="caution">
    <text evidence="1">The sequence shown here is derived from an EMBL/GenBank/DDBJ whole genome shotgun (WGS) entry which is preliminary data.</text>
</comment>
<accession>A0A495J743</accession>
<dbReference type="RefSeq" id="WP_162847140.1">
    <property type="nucleotide sequence ID" value="NZ_RBKU01000001.1"/>
</dbReference>
<evidence type="ECO:0000313" key="2">
    <source>
        <dbReference type="Proteomes" id="UP000268007"/>
    </source>
</evidence>
<sequence>MENMDLILEKLMLNRTKLIMTRFDKQLKEILEGDLQAFKSTQKQQLGSRSVSRKVA</sequence>
<organism evidence="1 2">
    <name type="scientific">Mucilaginibacter gracilis</name>
    <dbReference type="NCBI Taxonomy" id="423350"/>
    <lineage>
        <taxon>Bacteria</taxon>
        <taxon>Pseudomonadati</taxon>
        <taxon>Bacteroidota</taxon>
        <taxon>Sphingobacteriia</taxon>
        <taxon>Sphingobacteriales</taxon>
        <taxon>Sphingobacteriaceae</taxon>
        <taxon>Mucilaginibacter</taxon>
    </lineage>
</organism>
<protein>
    <submittedName>
        <fullName evidence="1">Uncharacterized protein</fullName>
    </submittedName>
</protein>
<proteinExistence type="predicted"/>
<dbReference type="Proteomes" id="UP000268007">
    <property type="component" value="Unassembled WGS sequence"/>
</dbReference>
<gene>
    <name evidence="1" type="ORF">BDD43_4458</name>
</gene>
<name>A0A495J743_9SPHI</name>